<feature type="transmembrane region" description="Helical" evidence="1">
    <location>
        <begin position="194"/>
        <end position="227"/>
    </location>
</feature>
<comment type="caution">
    <text evidence="2">The sequence shown here is derived from an EMBL/GenBank/DDBJ whole genome shotgun (WGS) entry which is preliminary data.</text>
</comment>
<feature type="transmembrane region" description="Helical" evidence="1">
    <location>
        <begin position="49"/>
        <end position="65"/>
    </location>
</feature>
<keyword evidence="1" id="KW-0472">Membrane</keyword>
<protein>
    <submittedName>
        <fullName evidence="2">Uncharacterized protein</fullName>
    </submittedName>
</protein>
<feature type="transmembrane region" description="Helical" evidence="1">
    <location>
        <begin position="407"/>
        <end position="425"/>
    </location>
</feature>
<dbReference type="EMBL" id="VLLL01000005">
    <property type="protein sequence ID" value="TWJ15823.1"/>
    <property type="molecule type" value="Genomic_DNA"/>
</dbReference>
<name>A0A562VD57_9ACTN</name>
<feature type="transmembrane region" description="Helical" evidence="1">
    <location>
        <begin position="284"/>
        <end position="302"/>
    </location>
</feature>
<accession>A0A562VD57</accession>
<feature type="transmembrane region" description="Helical" evidence="1">
    <location>
        <begin position="77"/>
        <end position="95"/>
    </location>
</feature>
<dbReference type="Proteomes" id="UP000321617">
    <property type="component" value="Unassembled WGS sequence"/>
</dbReference>
<reference evidence="2 3" key="1">
    <citation type="journal article" date="2013" name="Stand. Genomic Sci.">
        <title>Genomic Encyclopedia of Type Strains, Phase I: The one thousand microbial genomes (KMG-I) project.</title>
        <authorList>
            <person name="Kyrpides N.C."/>
            <person name="Woyke T."/>
            <person name="Eisen J.A."/>
            <person name="Garrity G."/>
            <person name="Lilburn T.G."/>
            <person name="Beck B.J."/>
            <person name="Whitman W.B."/>
            <person name="Hugenholtz P."/>
            <person name="Klenk H.P."/>
        </authorList>
    </citation>
    <scope>NUCLEOTIDE SEQUENCE [LARGE SCALE GENOMIC DNA]</scope>
    <source>
        <strain evidence="2 3">DSM 45044</strain>
    </source>
</reference>
<keyword evidence="3" id="KW-1185">Reference proteome</keyword>
<feature type="transmembrane region" description="Helical" evidence="1">
    <location>
        <begin position="322"/>
        <end position="342"/>
    </location>
</feature>
<keyword evidence="1" id="KW-1133">Transmembrane helix</keyword>
<dbReference type="AlphaFoldDB" id="A0A562VD57"/>
<sequence>MERRDLAVWLAIVAVGLAMAATGVAGGAALGTDAAPFLGVYHLVEANPTALAAPAVAVAVLAVARRRFAARLSWRRVLWLSYLASLAWQLALAVMPGTEGLTRYLTDQDGYRPQLTGIGSPADLLAAVSDPANPLSTGMTGRPPGSVLSLWAVTSLPLPDAALGALWAAMAATVVPLTLLAARSTCGPVAARRLAPLLILAPWAIWLTVGPDAVTAVLAAAALAAAAHASHRRRHGWSATIWAVASGLLLASATMFAYLAAWFGLSIVCLYFARRRPWHNLATGLGALIPLGLVQLAGFDWATGLTVAYHGFLERIEFNRSVLWWIPLSLLVLILVCGPPIVSSARKMRNTPAWPFLVGSAAAVVFSVVMGTARGGVEQTWLPLFPWLMIAATAPARPGGPPLPFPWMPAAATAATGLVIQAVLVPPW</sequence>
<feature type="transmembrane region" description="Helical" evidence="1">
    <location>
        <begin position="354"/>
        <end position="373"/>
    </location>
</feature>
<evidence type="ECO:0000313" key="2">
    <source>
        <dbReference type="EMBL" id="TWJ15823.1"/>
    </source>
</evidence>
<proteinExistence type="predicted"/>
<gene>
    <name evidence="2" type="ORF">LX16_1537</name>
</gene>
<evidence type="ECO:0000313" key="3">
    <source>
        <dbReference type="Proteomes" id="UP000321617"/>
    </source>
</evidence>
<feature type="transmembrane region" description="Helical" evidence="1">
    <location>
        <begin position="161"/>
        <end position="182"/>
    </location>
</feature>
<keyword evidence="1" id="KW-0812">Transmembrane</keyword>
<evidence type="ECO:0000256" key="1">
    <source>
        <dbReference type="SAM" id="Phobius"/>
    </source>
</evidence>
<dbReference type="OrthoDB" id="5175362at2"/>
<feature type="transmembrane region" description="Helical" evidence="1">
    <location>
        <begin position="239"/>
        <end position="272"/>
    </location>
</feature>
<organism evidence="2 3">
    <name type="scientific">Stackebrandtia albiflava</name>
    <dbReference type="NCBI Taxonomy" id="406432"/>
    <lineage>
        <taxon>Bacteria</taxon>
        <taxon>Bacillati</taxon>
        <taxon>Actinomycetota</taxon>
        <taxon>Actinomycetes</taxon>
        <taxon>Glycomycetales</taxon>
        <taxon>Glycomycetaceae</taxon>
        <taxon>Stackebrandtia</taxon>
    </lineage>
</organism>